<name>A0AA89ATQ8_9ASTE</name>
<organism evidence="11 12">
    <name type="scientific">Escallonia herrerae</name>
    <dbReference type="NCBI Taxonomy" id="1293975"/>
    <lineage>
        <taxon>Eukaryota</taxon>
        <taxon>Viridiplantae</taxon>
        <taxon>Streptophyta</taxon>
        <taxon>Embryophyta</taxon>
        <taxon>Tracheophyta</taxon>
        <taxon>Spermatophyta</taxon>
        <taxon>Magnoliopsida</taxon>
        <taxon>eudicotyledons</taxon>
        <taxon>Gunneridae</taxon>
        <taxon>Pentapetalae</taxon>
        <taxon>asterids</taxon>
        <taxon>campanulids</taxon>
        <taxon>Escalloniales</taxon>
        <taxon>Escalloniaceae</taxon>
        <taxon>Escallonia</taxon>
    </lineage>
</organism>
<comment type="catalytic activity">
    <reaction evidence="8">
        <text>a quinone + NADH + H(+) = a quinol + NAD(+)</text>
        <dbReference type="Rhea" id="RHEA:46160"/>
        <dbReference type="ChEBI" id="CHEBI:15378"/>
        <dbReference type="ChEBI" id="CHEBI:24646"/>
        <dbReference type="ChEBI" id="CHEBI:57540"/>
        <dbReference type="ChEBI" id="CHEBI:57945"/>
        <dbReference type="ChEBI" id="CHEBI:132124"/>
        <dbReference type="EC" id="1.6.5.9"/>
    </reaction>
</comment>
<evidence type="ECO:0000256" key="1">
    <source>
        <dbReference type="ARBA" id="ARBA00005272"/>
    </source>
</evidence>
<dbReference type="InterPro" id="IPR045024">
    <property type="entry name" value="NDH-2"/>
</dbReference>
<proteinExistence type="inferred from homology"/>
<dbReference type="InterPro" id="IPR018247">
    <property type="entry name" value="EF_Hand_1_Ca_BS"/>
</dbReference>
<dbReference type="Proteomes" id="UP001188597">
    <property type="component" value="Unassembled WGS sequence"/>
</dbReference>
<dbReference type="EC" id="1.6.5.9" evidence="2"/>
<comment type="similarity">
    <text evidence="1">Belongs to the NADH dehydrogenase family.</text>
</comment>
<evidence type="ECO:0000256" key="8">
    <source>
        <dbReference type="ARBA" id="ARBA00047599"/>
    </source>
</evidence>
<comment type="catalytic activity">
    <reaction evidence="9">
        <text>a ubiquinone + NADH + H(+) = a ubiquinol + NAD(+)</text>
        <dbReference type="Rhea" id="RHEA:23152"/>
        <dbReference type="Rhea" id="RHEA-COMP:9565"/>
        <dbReference type="Rhea" id="RHEA-COMP:9566"/>
        <dbReference type="ChEBI" id="CHEBI:15378"/>
        <dbReference type="ChEBI" id="CHEBI:16389"/>
        <dbReference type="ChEBI" id="CHEBI:17976"/>
        <dbReference type="ChEBI" id="CHEBI:57540"/>
        <dbReference type="ChEBI" id="CHEBI:57945"/>
    </reaction>
</comment>
<evidence type="ECO:0000256" key="2">
    <source>
        <dbReference type="ARBA" id="ARBA00012637"/>
    </source>
</evidence>
<dbReference type="InterPro" id="IPR002048">
    <property type="entry name" value="EF_hand_dom"/>
</dbReference>
<dbReference type="SUPFAM" id="SSF47473">
    <property type="entry name" value="EF-hand"/>
    <property type="match status" value="1"/>
</dbReference>
<comment type="caution">
    <text evidence="11">The sequence shown here is derived from an EMBL/GenBank/DDBJ whole genome shotgun (WGS) entry which is preliminary data.</text>
</comment>
<dbReference type="PANTHER" id="PTHR43706">
    <property type="entry name" value="NADH DEHYDROGENASE"/>
    <property type="match status" value="1"/>
</dbReference>
<evidence type="ECO:0000256" key="5">
    <source>
        <dbReference type="ARBA" id="ARBA00022837"/>
    </source>
</evidence>
<evidence type="ECO:0000256" key="4">
    <source>
        <dbReference type="ARBA" id="ARBA00022827"/>
    </source>
</evidence>
<keyword evidence="7" id="KW-0520">NAD</keyword>
<keyword evidence="6" id="KW-0560">Oxidoreductase</keyword>
<dbReference type="PROSITE" id="PS00018">
    <property type="entry name" value="EF_HAND_1"/>
    <property type="match status" value="1"/>
</dbReference>
<accession>A0AA89ATQ8</accession>
<dbReference type="InterPro" id="IPR011992">
    <property type="entry name" value="EF-hand-dom_pair"/>
</dbReference>
<reference evidence="11" key="1">
    <citation type="submission" date="2022-12" db="EMBL/GenBank/DDBJ databases">
        <title>Draft genome assemblies for two species of Escallonia (Escalloniales).</title>
        <authorList>
            <person name="Chanderbali A."/>
            <person name="Dervinis C."/>
            <person name="Anghel I."/>
            <person name="Soltis D."/>
            <person name="Soltis P."/>
            <person name="Zapata F."/>
        </authorList>
    </citation>
    <scope>NUCLEOTIDE SEQUENCE</scope>
    <source>
        <strain evidence="11">UCBG64.0493</strain>
        <tissue evidence="11">Leaf</tissue>
    </source>
</reference>
<dbReference type="AlphaFoldDB" id="A0AA89ATQ8"/>
<keyword evidence="12" id="KW-1185">Reference proteome</keyword>
<feature type="non-terminal residue" evidence="11">
    <location>
        <position position="1"/>
    </location>
</feature>
<evidence type="ECO:0000256" key="9">
    <source>
        <dbReference type="ARBA" id="ARBA00049010"/>
    </source>
</evidence>
<protein>
    <recommendedName>
        <fullName evidence="2">NADH:ubiquinone reductase (non-electrogenic)</fullName>
        <ecNumber evidence="2">1.6.5.9</ecNumber>
    </recommendedName>
</protein>
<sequence length="182" mass="20307">EDIAAIFNKADKNQSGTLNVEDFREVMKDICESYPQGSQGDVDKQLVELDIEKFKMALSKVDSQMKSLPATAQVVAQQGEYLTNCFNRMEECEMNPEGPLRFRGSGRLSVPSFQVQALWTICSVGWRTNSSSTSRALGFNWKEHPVALVLSLCKQASYLAHEGVGGVRLGKEMHFWKGLGRI</sequence>
<dbReference type="Gene3D" id="1.10.238.10">
    <property type="entry name" value="EF-hand"/>
    <property type="match status" value="1"/>
</dbReference>
<dbReference type="PANTHER" id="PTHR43706:SF47">
    <property type="entry name" value="EXTERNAL NADH-UBIQUINONE OXIDOREDUCTASE 1, MITOCHONDRIAL-RELATED"/>
    <property type="match status" value="1"/>
</dbReference>
<dbReference type="SMART" id="SM00054">
    <property type="entry name" value="EFh"/>
    <property type="match status" value="1"/>
</dbReference>
<dbReference type="GO" id="GO:0005509">
    <property type="term" value="F:calcium ion binding"/>
    <property type="evidence" value="ECO:0007669"/>
    <property type="project" value="InterPro"/>
</dbReference>
<dbReference type="EMBL" id="JAVXUP010001252">
    <property type="protein sequence ID" value="KAK3014008.1"/>
    <property type="molecule type" value="Genomic_DNA"/>
</dbReference>
<dbReference type="PROSITE" id="PS50222">
    <property type="entry name" value="EF_HAND_2"/>
    <property type="match status" value="1"/>
</dbReference>
<gene>
    <name evidence="11" type="ORF">RJ639_008440</name>
</gene>
<dbReference type="Pfam" id="PF00036">
    <property type="entry name" value="EF-hand_1"/>
    <property type="match status" value="1"/>
</dbReference>
<dbReference type="GO" id="GO:0005739">
    <property type="term" value="C:mitochondrion"/>
    <property type="evidence" value="ECO:0007669"/>
    <property type="project" value="TreeGrafter"/>
</dbReference>
<evidence type="ECO:0000313" key="11">
    <source>
        <dbReference type="EMBL" id="KAK3014008.1"/>
    </source>
</evidence>
<evidence type="ECO:0000256" key="3">
    <source>
        <dbReference type="ARBA" id="ARBA00022630"/>
    </source>
</evidence>
<evidence type="ECO:0000256" key="6">
    <source>
        <dbReference type="ARBA" id="ARBA00023002"/>
    </source>
</evidence>
<dbReference type="GO" id="GO:0050136">
    <property type="term" value="F:NADH dehydrogenase (quinone) (non-electrogenic) activity"/>
    <property type="evidence" value="ECO:0007669"/>
    <property type="project" value="UniProtKB-EC"/>
</dbReference>
<feature type="domain" description="EF-hand" evidence="10">
    <location>
        <begin position="1"/>
        <end position="33"/>
    </location>
</feature>
<keyword evidence="3" id="KW-0285">Flavoprotein</keyword>
<keyword evidence="5" id="KW-0106">Calcium</keyword>
<evidence type="ECO:0000313" key="12">
    <source>
        <dbReference type="Proteomes" id="UP001188597"/>
    </source>
</evidence>
<keyword evidence="4" id="KW-0274">FAD</keyword>
<evidence type="ECO:0000256" key="7">
    <source>
        <dbReference type="ARBA" id="ARBA00023027"/>
    </source>
</evidence>
<evidence type="ECO:0000259" key="10">
    <source>
        <dbReference type="PROSITE" id="PS50222"/>
    </source>
</evidence>